<dbReference type="InterPro" id="IPR008893">
    <property type="entry name" value="WGR_domain"/>
</dbReference>
<dbReference type="SUPFAM" id="SSF48371">
    <property type="entry name" value="ARM repeat"/>
    <property type="match status" value="1"/>
</dbReference>
<accession>I4APD0</accession>
<evidence type="ECO:0000313" key="2">
    <source>
        <dbReference type="EMBL" id="AFM05815.1"/>
    </source>
</evidence>
<name>I4APD0_BERLS</name>
<dbReference type="PATRIC" id="fig|880071.3.peg.3501"/>
<dbReference type="InterPro" id="IPR016024">
    <property type="entry name" value="ARM-type_fold"/>
</dbReference>
<dbReference type="OrthoDB" id="435394at2"/>
<dbReference type="PROSITE" id="PS51977">
    <property type="entry name" value="WGR"/>
    <property type="match status" value="1"/>
</dbReference>
<evidence type="ECO:0000313" key="3">
    <source>
        <dbReference type="Proteomes" id="UP000006054"/>
    </source>
</evidence>
<protein>
    <recommendedName>
        <fullName evidence="1">WGR domain-containing protein</fullName>
    </recommendedName>
</protein>
<dbReference type="eggNOG" id="COG3831">
    <property type="taxonomic scope" value="Bacteria"/>
</dbReference>
<reference evidence="3" key="1">
    <citation type="submission" date="2012-06" db="EMBL/GenBank/DDBJ databases">
        <title>The complete genome of Flexibacter litoralis DSM 6794.</title>
        <authorList>
            <person name="Lucas S."/>
            <person name="Copeland A."/>
            <person name="Lapidus A."/>
            <person name="Glavina del Rio T."/>
            <person name="Dalin E."/>
            <person name="Tice H."/>
            <person name="Bruce D."/>
            <person name="Goodwin L."/>
            <person name="Pitluck S."/>
            <person name="Peters L."/>
            <person name="Ovchinnikova G."/>
            <person name="Lu M."/>
            <person name="Kyrpides N."/>
            <person name="Mavromatis K."/>
            <person name="Ivanova N."/>
            <person name="Brettin T."/>
            <person name="Detter J.C."/>
            <person name="Han C."/>
            <person name="Larimer F."/>
            <person name="Land M."/>
            <person name="Hauser L."/>
            <person name="Markowitz V."/>
            <person name="Cheng J.-F."/>
            <person name="Hugenholtz P."/>
            <person name="Woyke T."/>
            <person name="Wu D."/>
            <person name="Spring S."/>
            <person name="Lang E."/>
            <person name="Kopitz M."/>
            <person name="Brambilla E."/>
            <person name="Klenk H.-P."/>
            <person name="Eisen J.A."/>
        </authorList>
    </citation>
    <scope>NUCLEOTIDE SEQUENCE [LARGE SCALE GENOMIC DNA]</scope>
    <source>
        <strain evidence="3">ATCC 23117 / DSM 6794 / NBRC 15988 / NCIMB 1366 / Sio-4</strain>
    </source>
</reference>
<sequence>MKLIEQSKLFFKKGNSDKVYEIDLCEVGDDLYVVNFRYGKRGAKLKEGTKTASSVGRTKAQAVFTALETEKTKKGYKKEKGSEPKKEKVFPTSIASKEEAILQRLKEALNKVNHPKEEQKSVFQSKWKTGRIAWKVGKLRLKSAIPFLIELLQKNTTLEQVEIYSILYALVRCKDENGFLILSNYTDEKYPDYVQKIAKEGLLSSEKEKGKVAKNLIESLPPVFQELVESQNGKGLEKEITLRIGEKYKDFQFIETLYLLVHVQPFLQKVILQAFSKIPLRPPFFKYIRSIYKLAEVRDDARLLGLLSYRFEKTMGMYKSTSISENEDTSHWRYSYKVRRYIFEISEQVSDITKEVKKKDSKIGFSEQTREYFQRRDLRRLKDFALDTENDSYVKLATSILLGYQQKDYQAHSMSSLGYASWNRTTRKYTHNFTVFPDNASSLLLNLILNGNNKELELVSNKWRKKEKITIISDSWYAEPAAQEGNLSPLERVKLFNQKTLAEQKEENKIENRNEFFPQKWDALPQAYVQLLAEAKLDSIHEFAYKNFKTHSEYENLVQKFDTKLLKKLLSSSSEIPAFFGVEICKDKLHETFDKELTLILLNSRVEEGRKLAQEIIQKNSEEFTKDTNFTLFVSELIFNQYPDIRNWVNEFLQNIQLSNEKWQIIVAKGISEMLSTDKNYSALLLKDAQNVLKTNAKTVLENLGWNIVLELLENKNLQNQVFASDILLIKSKLIKATDIPFSILSEFFESKSEEIRSNGMEIFANYPESALLEAHQLLGNMLVSPYQNLRVSAGNIVTKLVQNKVNQESKEGKEFAEAIVTGLILALRKKDPEEIKREEAAKNNNAQEETQNELSVHAEIADLLINYFDAYLSKITLKTTLNLLHGNYREGQFVGFHILKNHIASSNNKDGKEEISIRQIVALAAHELLEIRSWTLEYYQNNVPRIRYERDEALQILDAKWEDVRLKAMEFFRENFTEKEWDVDSLVSIADSVRPDIEAFGKELITKFFEEKDGEKYLIMLSQHPSNSMQLFATNYLERFATGNLQHLKEMEFYFRCVLMQVNKGRIAKTRVLEFLEKEALSSKETAFWVVPLFNDLVATSAVQDKERFIQILQKLKTKYDNLKVALVFE</sequence>
<keyword evidence="3" id="KW-1185">Reference proteome</keyword>
<dbReference type="AlphaFoldDB" id="I4APD0"/>
<evidence type="ECO:0000259" key="1">
    <source>
        <dbReference type="PROSITE" id="PS51977"/>
    </source>
</evidence>
<dbReference type="STRING" id="880071.Fleli_3495"/>
<gene>
    <name evidence="2" type="ordered locus">Fleli_3495</name>
</gene>
<organism evidence="2 3">
    <name type="scientific">Bernardetia litoralis (strain ATCC 23117 / DSM 6794 / NBRC 15988 / NCIMB 1366 / Fx l1 / Sio-4)</name>
    <name type="common">Flexibacter litoralis</name>
    <dbReference type="NCBI Taxonomy" id="880071"/>
    <lineage>
        <taxon>Bacteria</taxon>
        <taxon>Pseudomonadati</taxon>
        <taxon>Bacteroidota</taxon>
        <taxon>Cytophagia</taxon>
        <taxon>Cytophagales</taxon>
        <taxon>Bernardetiaceae</taxon>
        <taxon>Bernardetia</taxon>
    </lineage>
</organism>
<dbReference type="Proteomes" id="UP000006054">
    <property type="component" value="Chromosome"/>
</dbReference>
<dbReference type="HOGENOM" id="CLU_010523_0_0_10"/>
<dbReference type="Gene3D" id="2.20.140.10">
    <property type="entry name" value="WGR domain"/>
    <property type="match status" value="1"/>
</dbReference>
<proteinExistence type="predicted"/>
<dbReference type="KEGG" id="fli:Fleli_3495"/>
<dbReference type="RefSeq" id="WP_014799240.1">
    <property type="nucleotide sequence ID" value="NC_018018.1"/>
</dbReference>
<dbReference type="EMBL" id="CP003345">
    <property type="protein sequence ID" value="AFM05815.1"/>
    <property type="molecule type" value="Genomic_DNA"/>
</dbReference>
<feature type="domain" description="WGR" evidence="1">
    <location>
        <begin position="1"/>
        <end position="89"/>
    </location>
</feature>